<evidence type="ECO:0000313" key="3">
    <source>
        <dbReference type="Proteomes" id="UP000287166"/>
    </source>
</evidence>
<dbReference type="AlphaFoldDB" id="A0A401H6C5"/>
<proteinExistence type="predicted"/>
<evidence type="ECO:0000256" key="1">
    <source>
        <dbReference type="SAM" id="MobiDB-lite"/>
    </source>
</evidence>
<gene>
    <name evidence="2" type="ORF">SCP_1702650</name>
</gene>
<dbReference type="GeneID" id="38786856"/>
<evidence type="ECO:0000313" key="2">
    <source>
        <dbReference type="EMBL" id="GBE89939.1"/>
    </source>
</evidence>
<accession>A0A401H6C5</accession>
<keyword evidence="3" id="KW-1185">Reference proteome</keyword>
<name>A0A401H6C5_9APHY</name>
<dbReference type="RefSeq" id="XP_027620852.1">
    <property type="nucleotide sequence ID" value="XM_027765051.1"/>
</dbReference>
<comment type="caution">
    <text evidence="2">The sequence shown here is derived from an EMBL/GenBank/DDBJ whole genome shotgun (WGS) entry which is preliminary data.</text>
</comment>
<feature type="compositionally biased region" description="Polar residues" evidence="1">
    <location>
        <begin position="17"/>
        <end position="33"/>
    </location>
</feature>
<organism evidence="2 3">
    <name type="scientific">Sparassis crispa</name>
    <dbReference type="NCBI Taxonomy" id="139825"/>
    <lineage>
        <taxon>Eukaryota</taxon>
        <taxon>Fungi</taxon>
        <taxon>Dikarya</taxon>
        <taxon>Basidiomycota</taxon>
        <taxon>Agaricomycotina</taxon>
        <taxon>Agaricomycetes</taxon>
        <taxon>Polyporales</taxon>
        <taxon>Sparassidaceae</taxon>
        <taxon>Sparassis</taxon>
    </lineage>
</organism>
<dbReference type="EMBL" id="BFAD01000017">
    <property type="protein sequence ID" value="GBE89939.1"/>
    <property type="molecule type" value="Genomic_DNA"/>
</dbReference>
<protein>
    <submittedName>
        <fullName evidence="2">Uncharacterized protein</fullName>
    </submittedName>
</protein>
<reference evidence="2 3" key="1">
    <citation type="journal article" date="2018" name="Sci. Rep.">
        <title>Genome sequence of the cauliflower mushroom Sparassis crispa (Hanabiratake) and its association with beneficial usage.</title>
        <authorList>
            <person name="Kiyama R."/>
            <person name="Furutani Y."/>
            <person name="Kawaguchi K."/>
            <person name="Nakanishi T."/>
        </authorList>
    </citation>
    <scope>NUCLEOTIDE SEQUENCE [LARGE SCALE GENOMIC DNA]</scope>
</reference>
<feature type="region of interest" description="Disordered" evidence="1">
    <location>
        <begin position="1"/>
        <end position="33"/>
    </location>
</feature>
<sequence length="187" mass="20549">MSQPTLPMETNDDEVTTSRPTVQQQDRPRSTSPRLQYGAVVMPQAPLQPPLPPIAIRSMVAPAITVTSITPAPTGAGNALTMMPPPPIPTVVERWVSFGTHQFTLYHMEVCAMCYAYLQHIAMAHNTAPYQEAHTDALNAKQHLFWEHFQTYTALEGGGRGDALTQQCNMELQAQLHAAEAEATTQQ</sequence>
<dbReference type="InParanoid" id="A0A401H6C5"/>
<dbReference type="Proteomes" id="UP000287166">
    <property type="component" value="Unassembled WGS sequence"/>
</dbReference>